<feature type="domain" description="GIY-YIG" evidence="2">
    <location>
        <begin position="1"/>
        <end position="76"/>
    </location>
</feature>
<evidence type="ECO:0000313" key="3">
    <source>
        <dbReference type="EMBL" id="AEA44521.1"/>
    </source>
</evidence>
<dbReference type="InterPro" id="IPR050190">
    <property type="entry name" value="UPF0213_domain"/>
</dbReference>
<reference evidence="3 4" key="1">
    <citation type="journal article" date="2011" name="Stand. Genomic Sci.">
        <title>Complete genome sequence of the gliding freshwater bacterium Fluviicola taffensis type strain (RW262).</title>
        <authorList>
            <person name="Woyke T."/>
            <person name="Chertkov O."/>
            <person name="Lapidus A."/>
            <person name="Nolan M."/>
            <person name="Lucas S."/>
            <person name="Del Rio T.G."/>
            <person name="Tice H."/>
            <person name="Cheng J.F."/>
            <person name="Tapia R."/>
            <person name="Han C."/>
            <person name="Goodwin L."/>
            <person name="Pitluck S."/>
            <person name="Liolios K."/>
            <person name="Pagani I."/>
            <person name="Ivanova N."/>
            <person name="Huntemann M."/>
            <person name="Mavromatis K."/>
            <person name="Mikhailova N."/>
            <person name="Pati A."/>
            <person name="Chen A."/>
            <person name="Palaniappan K."/>
            <person name="Land M."/>
            <person name="Hauser L."/>
            <person name="Brambilla E.M."/>
            <person name="Rohde M."/>
            <person name="Mwirichia R."/>
            <person name="Sikorski J."/>
            <person name="Tindall B.J."/>
            <person name="Goker M."/>
            <person name="Bristow J."/>
            <person name="Eisen J.A."/>
            <person name="Markowitz V."/>
            <person name="Hugenholtz P."/>
            <person name="Klenk H.P."/>
            <person name="Kyrpides N.C."/>
        </authorList>
    </citation>
    <scope>NUCLEOTIDE SEQUENCE [LARGE SCALE GENOMIC DNA]</scope>
    <source>
        <strain evidence="4">DSM 16823 / RW262 / RW262</strain>
    </source>
</reference>
<protein>
    <submittedName>
        <fullName evidence="3">Excinuclease ABC C subunit domain protein</fullName>
    </submittedName>
</protein>
<name>F2IEI2_FLUTR</name>
<dbReference type="STRING" id="755732.Fluta_2536"/>
<dbReference type="PANTHER" id="PTHR34477">
    <property type="entry name" value="UPF0213 PROTEIN YHBQ"/>
    <property type="match status" value="1"/>
</dbReference>
<accession>F2IEI2</accession>
<dbReference type="InterPro" id="IPR000305">
    <property type="entry name" value="GIY-YIG_endonuc"/>
</dbReference>
<organism evidence="3 4">
    <name type="scientific">Fluviicola taffensis (strain DSM 16823 / NCIMB 13979 / RW262)</name>
    <dbReference type="NCBI Taxonomy" id="755732"/>
    <lineage>
        <taxon>Bacteria</taxon>
        <taxon>Pseudomonadati</taxon>
        <taxon>Bacteroidota</taxon>
        <taxon>Flavobacteriia</taxon>
        <taxon>Flavobacteriales</taxon>
        <taxon>Crocinitomicaceae</taxon>
        <taxon>Fluviicola</taxon>
    </lineage>
</organism>
<dbReference type="PROSITE" id="PS50164">
    <property type="entry name" value="GIY_YIG"/>
    <property type="match status" value="1"/>
</dbReference>
<dbReference type="Proteomes" id="UP000007463">
    <property type="component" value="Chromosome"/>
</dbReference>
<dbReference type="AlphaFoldDB" id="F2IEI2"/>
<dbReference type="PANTHER" id="PTHR34477:SF1">
    <property type="entry name" value="UPF0213 PROTEIN YHBQ"/>
    <property type="match status" value="1"/>
</dbReference>
<dbReference type="InterPro" id="IPR035901">
    <property type="entry name" value="GIY-YIG_endonuc_sf"/>
</dbReference>
<dbReference type="SUPFAM" id="SSF82771">
    <property type="entry name" value="GIY-YIG endonuclease"/>
    <property type="match status" value="1"/>
</dbReference>
<dbReference type="Pfam" id="PF01541">
    <property type="entry name" value="GIY-YIG"/>
    <property type="match status" value="1"/>
</dbReference>
<comment type="similarity">
    <text evidence="1">Belongs to the UPF0213 family.</text>
</comment>
<evidence type="ECO:0000313" key="4">
    <source>
        <dbReference type="Proteomes" id="UP000007463"/>
    </source>
</evidence>
<proteinExistence type="inferred from homology"/>
<dbReference type="HOGENOM" id="CLU_135650_6_0_10"/>
<keyword evidence="4" id="KW-1185">Reference proteome</keyword>
<reference evidence="4" key="2">
    <citation type="submission" date="2011-02" db="EMBL/GenBank/DDBJ databases">
        <title>The complete genome of Fluviicola taffensis DSM 16823.</title>
        <authorList>
            <consortium name="US DOE Joint Genome Institute (JGI-PGF)"/>
            <person name="Lucas S."/>
            <person name="Copeland A."/>
            <person name="Lapidus A."/>
            <person name="Bruce D."/>
            <person name="Goodwin L."/>
            <person name="Pitluck S."/>
            <person name="Kyrpides N."/>
            <person name="Mavromatis K."/>
            <person name="Ivanova N."/>
            <person name="Mikhailova N."/>
            <person name="Pagani I."/>
            <person name="Chertkov O."/>
            <person name="Detter J.C."/>
            <person name="Han C."/>
            <person name="Tapia R."/>
            <person name="Land M."/>
            <person name="Hauser L."/>
            <person name="Markowitz V."/>
            <person name="Cheng J.-F."/>
            <person name="Hugenholtz P."/>
            <person name="Woyke T."/>
            <person name="Wu D."/>
            <person name="Tindall B."/>
            <person name="Pomrenke H.G."/>
            <person name="Brambilla E."/>
            <person name="Klenk H.-P."/>
            <person name="Eisen J.A."/>
        </authorList>
    </citation>
    <scope>NUCLEOTIDE SEQUENCE [LARGE SCALE GENOMIC DNA]</scope>
    <source>
        <strain evidence="4">DSM 16823 / RW262 / RW262</strain>
    </source>
</reference>
<gene>
    <name evidence="3" type="ordered locus">Fluta_2536</name>
</gene>
<dbReference type="eggNOG" id="COG2827">
    <property type="taxonomic scope" value="Bacteria"/>
</dbReference>
<dbReference type="CDD" id="cd10449">
    <property type="entry name" value="GIY-YIG_SLX1_like"/>
    <property type="match status" value="1"/>
</dbReference>
<evidence type="ECO:0000259" key="2">
    <source>
        <dbReference type="PROSITE" id="PS50164"/>
    </source>
</evidence>
<dbReference type="KEGG" id="fte:Fluta_2536"/>
<dbReference type="Gene3D" id="3.40.1440.10">
    <property type="entry name" value="GIY-YIG endonuclease"/>
    <property type="match status" value="1"/>
</dbReference>
<sequence>MFYTYILYSSSKDKFYIGSSENPPERLKKHNNKNKGFTNQTHDWKIVFTQGFDTRAEAMAFEKKIKNWKSRSMIQKLIDSLGSECPDML</sequence>
<evidence type="ECO:0000256" key="1">
    <source>
        <dbReference type="ARBA" id="ARBA00007435"/>
    </source>
</evidence>
<dbReference type="EMBL" id="CP002542">
    <property type="protein sequence ID" value="AEA44521.1"/>
    <property type="molecule type" value="Genomic_DNA"/>
</dbReference>